<reference evidence="2" key="2">
    <citation type="submission" date="2015-01" db="EMBL/GenBank/DDBJ databases">
        <title>Evolutionary Origins and Diversification of the Mycorrhizal Mutualists.</title>
        <authorList>
            <consortium name="DOE Joint Genome Institute"/>
            <consortium name="Mycorrhizal Genomics Consortium"/>
            <person name="Kohler A."/>
            <person name="Kuo A."/>
            <person name="Nagy L.G."/>
            <person name="Floudas D."/>
            <person name="Copeland A."/>
            <person name="Barry K.W."/>
            <person name="Cichocki N."/>
            <person name="Veneault-Fourrey C."/>
            <person name="LaButti K."/>
            <person name="Lindquist E.A."/>
            <person name="Lipzen A."/>
            <person name="Lundell T."/>
            <person name="Morin E."/>
            <person name="Murat C."/>
            <person name="Riley R."/>
            <person name="Ohm R."/>
            <person name="Sun H."/>
            <person name="Tunlid A."/>
            <person name="Henrissat B."/>
            <person name="Grigoriev I.V."/>
            <person name="Hibbett D.S."/>
            <person name="Martin F."/>
        </authorList>
    </citation>
    <scope>NUCLEOTIDE SEQUENCE [LARGE SCALE GENOMIC DNA]</scope>
    <source>
        <strain evidence="2">MUT 4182</strain>
    </source>
</reference>
<reference evidence="1 2" key="1">
    <citation type="submission" date="2014-04" db="EMBL/GenBank/DDBJ databases">
        <authorList>
            <consortium name="DOE Joint Genome Institute"/>
            <person name="Kuo A."/>
            <person name="Girlanda M."/>
            <person name="Perotto S."/>
            <person name="Kohler A."/>
            <person name="Nagy L.G."/>
            <person name="Floudas D."/>
            <person name="Copeland A."/>
            <person name="Barry K.W."/>
            <person name="Cichocki N."/>
            <person name="Veneault-Fourrey C."/>
            <person name="LaButti K."/>
            <person name="Lindquist E.A."/>
            <person name="Lipzen A."/>
            <person name="Lundell T."/>
            <person name="Morin E."/>
            <person name="Murat C."/>
            <person name="Sun H."/>
            <person name="Tunlid A."/>
            <person name="Henrissat B."/>
            <person name="Grigoriev I.V."/>
            <person name="Hibbett D.S."/>
            <person name="Martin F."/>
            <person name="Nordberg H.P."/>
            <person name="Cantor M.N."/>
            <person name="Hua S.X."/>
        </authorList>
    </citation>
    <scope>NUCLEOTIDE SEQUENCE [LARGE SCALE GENOMIC DNA]</scope>
    <source>
        <strain evidence="1 2">MUT 4182</strain>
    </source>
</reference>
<dbReference type="Gene3D" id="3.80.10.10">
    <property type="entry name" value="Ribonuclease Inhibitor"/>
    <property type="match status" value="1"/>
</dbReference>
<dbReference type="Proteomes" id="UP000054248">
    <property type="component" value="Unassembled WGS sequence"/>
</dbReference>
<gene>
    <name evidence="1" type="ORF">M407DRAFT_214307</name>
</gene>
<evidence type="ECO:0000313" key="2">
    <source>
        <dbReference type="Proteomes" id="UP000054248"/>
    </source>
</evidence>
<name>A0A0C3QJC8_9AGAM</name>
<dbReference type="EMBL" id="KN822955">
    <property type="protein sequence ID" value="KIO32350.1"/>
    <property type="molecule type" value="Genomic_DNA"/>
</dbReference>
<dbReference type="STRING" id="1051891.A0A0C3QJC8"/>
<dbReference type="AlphaFoldDB" id="A0A0C3QJC8"/>
<dbReference type="OrthoDB" id="3354475at2759"/>
<dbReference type="InterPro" id="IPR032675">
    <property type="entry name" value="LRR_dom_sf"/>
</dbReference>
<dbReference type="SUPFAM" id="SSF52047">
    <property type="entry name" value="RNI-like"/>
    <property type="match status" value="1"/>
</dbReference>
<proteinExistence type="predicted"/>
<evidence type="ECO:0008006" key="3">
    <source>
        <dbReference type="Google" id="ProtNLM"/>
    </source>
</evidence>
<evidence type="ECO:0000313" key="1">
    <source>
        <dbReference type="EMBL" id="KIO32350.1"/>
    </source>
</evidence>
<sequence length="428" mass="47746">MFEDYFSVGYGRNKAITTELISALVDLHPRGALCPPRLRMMIWTCRRAELALAVVPFLCDSLEELYINLNVGVEDERRLIKQAAGRTPHLKSLGLDLTAGVESSLGMWLSKSQLLESLSLPQNYQTAAIVQALDSLTYLKWLKLRYASHLEGRADQCFPFNSPATFPRLETLEIGAPLDRLAQLFQTSEQVKQLKEVILSSDNPTSEQVFNLTTVVAQRCRGINSIALKLYPSGADQDCSLSFEHIRPLLACHGLQVFEIETRKPFPLNEQDLKDMALAWPGIQQLDLSPNPYTESNRGGFPLRLLPIAAGLLPTLRILGIYLDPEGDVPEPDYKLLPSSEFQSLQVLDFGTSIVPAEGPVALGFIIGPLCKQEVQITVREFRHSSMMGCDDGSQWATVQDIVTALVKSKRAMHEDWTVIPKPRIARF</sequence>
<organism evidence="1 2">
    <name type="scientific">Tulasnella calospora MUT 4182</name>
    <dbReference type="NCBI Taxonomy" id="1051891"/>
    <lineage>
        <taxon>Eukaryota</taxon>
        <taxon>Fungi</taxon>
        <taxon>Dikarya</taxon>
        <taxon>Basidiomycota</taxon>
        <taxon>Agaricomycotina</taxon>
        <taxon>Agaricomycetes</taxon>
        <taxon>Cantharellales</taxon>
        <taxon>Tulasnellaceae</taxon>
        <taxon>Tulasnella</taxon>
    </lineage>
</organism>
<dbReference type="HOGENOM" id="CLU_710164_0_0_1"/>
<keyword evidence="2" id="KW-1185">Reference proteome</keyword>
<protein>
    <recommendedName>
        <fullName evidence="3">F-box domain-containing protein</fullName>
    </recommendedName>
</protein>
<accession>A0A0C3QJC8</accession>